<feature type="region of interest" description="Disordered" evidence="1">
    <location>
        <begin position="52"/>
        <end position="144"/>
    </location>
</feature>
<gene>
    <name evidence="2" type="ORF">EJB05_09981</name>
</gene>
<dbReference type="AlphaFoldDB" id="A0A5J9W6C2"/>
<comment type="caution">
    <text evidence="2">The sequence shown here is derived from an EMBL/GenBank/DDBJ whole genome shotgun (WGS) entry which is preliminary data.</text>
</comment>
<keyword evidence="3" id="KW-1185">Reference proteome</keyword>
<dbReference type="EMBL" id="RWGY01000005">
    <property type="protein sequence ID" value="TVU43505.1"/>
    <property type="molecule type" value="Genomic_DNA"/>
</dbReference>
<feature type="compositionally biased region" description="Pro residues" evidence="1">
    <location>
        <begin position="89"/>
        <end position="102"/>
    </location>
</feature>
<dbReference type="Gramene" id="TVU43505">
    <property type="protein sequence ID" value="TVU43505"/>
    <property type="gene ID" value="EJB05_09981"/>
</dbReference>
<feature type="compositionally biased region" description="Acidic residues" evidence="1">
    <location>
        <begin position="122"/>
        <end position="135"/>
    </location>
</feature>
<evidence type="ECO:0000313" key="3">
    <source>
        <dbReference type="Proteomes" id="UP000324897"/>
    </source>
</evidence>
<dbReference type="Proteomes" id="UP000324897">
    <property type="component" value="Unassembled WGS sequence"/>
</dbReference>
<accession>A0A5J9W6C2</accession>
<evidence type="ECO:0000256" key="1">
    <source>
        <dbReference type="SAM" id="MobiDB-lite"/>
    </source>
</evidence>
<evidence type="ECO:0000313" key="2">
    <source>
        <dbReference type="EMBL" id="TVU43505.1"/>
    </source>
</evidence>
<protein>
    <submittedName>
        <fullName evidence="2">Uncharacterized protein</fullName>
    </submittedName>
</protein>
<organism evidence="2 3">
    <name type="scientific">Eragrostis curvula</name>
    <name type="common">weeping love grass</name>
    <dbReference type="NCBI Taxonomy" id="38414"/>
    <lineage>
        <taxon>Eukaryota</taxon>
        <taxon>Viridiplantae</taxon>
        <taxon>Streptophyta</taxon>
        <taxon>Embryophyta</taxon>
        <taxon>Tracheophyta</taxon>
        <taxon>Spermatophyta</taxon>
        <taxon>Magnoliopsida</taxon>
        <taxon>Liliopsida</taxon>
        <taxon>Poales</taxon>
        <taxon>Poaceae</taxon>
        <taxon>PACMAD clade</taxon>
        <taxon>Chloridoideae</taxon>
        <taxon>Eragrostideae</taxon>
        <taxon>Eragrostidinae</taxon>
        <taxon>Eragrostis</taxon>
    </lineage>
</organism>
<proteinExistence type="predicted"/>
<feature type="non-terminal residue" evidence="2">
    <location>
        <position position="1"/>
    </location>
</feature>
<sequence length="144" mass="15351">MASTAAAGPGGSSGPIDLHLLLGVMGVSLAPIRHAWPLRSNAVGDAMFVSSKHGPLKAQSPHSRSRPPTPRVRFPSHLYIEPAAAIFPLPTPPSATQPPPQEPQELQPRKEKSSRGDHEGQVEEEAHEEAEEEAPKDEAEIQVG</sequence>
<reference evidence="2 3" key="1">
    <citation type="journal article" date="2019" name="Sci. Rep.">
        <title>A high-quality genome of Eragrostis curvula grass provides insights into Poaceae evolution and supports new strategies to enhance forage quality.</title>
        <authorList>
            <person name="Carballo J."/>
            <person name="Santos B.A.C.M."/>
            <person name="Zappacosta D."/>
            <person name="Garbus I."/>
            <person name="Selva J.P."/>
            <person name="Gallo C.A."/>
            <person name="Diaz A."/>
            <person name="Albertini E."/>
            <person name="Caccamo M."/>
            <person name="Echenique V."/>
        </authorList>
    </citation>
    <scope>NUCLEOTIDE SEQUENCE [LARGE SCALE GENOMIC DNA]</scope>
    <source>
        <strain evidence="3">cv. Victoria</strain>
        <tissue evidence="2">Leaf</tissue>
    </source>
</reference>
<feature type="compositionally biased region" description="Basic and acidic residues" evidence="1">
    <location>
        <begin position="107"/>
        <end position="121"/>
    </location>
</feature>
<name>A0A5J9W6C2_9POAL</name>